<organism evidence="14 15">
    <name type="scientific">Tropilaelaps mercedesae</name>
    <dbReference type="NCBI Taxonomy" id="418985"/>
    <lineage>
        <taxon>Eukaryota</taxon>
        <taxon>Metazoa</taxon>
        <taxon>Ecdysozoa</taxon>
        <taxon>Arthropoda</taxon>
        <taxon>Chelicerata</taxon>
        <taxon>Arachnida</taxon>
        <taxon>Acari</taxon>
        <taxon>Parasitiformes</taxon>
        <taxon>Mesostigmata</taxon>
        <taxon>Gamasina</taxon>
        <taxon>Dermanyssoidea</taxon>
        <taxon>Laelapidae</taxon>
        <taxon>Tropilaelaps</taxon>
    </lineage>
</organism>
<dbReference type="GO" id="GO:0007462">
    <property type="term" value="P:R1/R6 cell fate commitment"/>
    <property type="evidence" value="ECO:0007669"/>
    <property type="project" value="UniProtKB-ARBA"/>
</dbReference>
<dbReference type="PANTHER" id="PTHR24083">
    <property type="entry name" value="NUCLEAR HORMONE RECEPTOR"/>
    <property type="match status" value="1"/>
</dbReference>
<evidence type="ECO:0000256" key="11">
    <source>
        <dbReference type="ARBA" id="ARBA00058354"/>
    </source>
</evidence>
<dbReference type="PRINTS" id="PR00047">
    <property type="entry name" value="STROIDFINGER"/>
</dbReference>
<evidence type="ECO:0000256" key="7">
    <source>
        <dbReference type="ARBA" id="ARBA00023125"/>
    </source>
</evidence>
<evidence type="ECO:0000256" key="4">
    <source>
        <dbReference type="ARBA" id="ARBA00022771"/>
    </source>
</evidence>
<dbReference type="GO" id="GO:0007510">
    <property type="term" value="P:cardioblast cell fate determination"/>
    <property type="evidence" value="ECO:0007669"/>
    <property type="project" value="UniProtKB-ARBA"/>
</dbReference>
<evidence type="ECO:0000313" key="15">
    <source>
        <dbReference type="Proteomes" id="UP000192247"/>
    </source>
</evidence>
<keyword evidence="8" id="KW-0804">Transcription</keyword>
<feature type="region of interest" description="Disordered" evidence="12">
    <location>
        <begin position="1"/>
        <end position="23"/>
    </location>
</feature>
<dbReference type="GO" id="GO:0005634">
    <property type="term" value="C:nucleus"/>
    <property type="evidence" value="ECO:0007669"/>
    <property type="project" value="UniProtKB-SubCell"/>
</dbReference>
<dbReference type="InParanoid" id="A0A1V9X0H3"/>
<evidence type="ECO:0000259" key="13">
    <source>
        <dbReference type="PROSITE" id="PS51030"/>
    </source>
</evidence>
<evidence type="ECO:0000256" key="10">
    <source>
        <dbReference type="ARBA" id="ARBA00023242"/>
    </source>
</evidence>
<evidence type="ECO:0000256" key="9">
    <source>
        <dbReference type="ARBA" id="ARBA00023170"/>
    </source>
</evidence>
<dbReference type="FunFam" id="3.30.50.10:FF:000016">
    <property type="entry name" value="Nuclear receptor subfamily 2 group F member 1"/>
    <property type="match status" value="1"/>
</dbReference>
<feature type="compositionally biased region" description="Polar residues" evidence="12">
    <location>
        <begin position="11"/>
        <end position="23"/>
    </location>
</feature>
<evidence type="ECO:0000313" key="14">
    <source>
        <dbReference type="EMBL" id="OQR66906.1"/>
    </source>
</evidence>
<feature type="compositionally biased region" description="Pro residues" evidence="12">
    <location>
        <begin position="1"/>
        <end position="10"/>
    </location>
</feature>
<feature type="domain" description="Nuclear receptor" evidence="13">
    <location>
        <begin position="29"/>
        <end position="104"/>
    </location>
</feature>
<dbReference type="Gene3D" id="3.30.50.10">
    <property type="entry name" value="Erythroid Transcription Factor GATA-1, subunit A"/>
    <property type="match status" value="1"/>
</dbReference>
<evidence type="ECO:0000256" key="8">
    <source>
        <dbReference type="ARBA" id="ARBA00023163"/>
    </source>
</evidence>
<dbReference type="STRING" id="418985.A0A1V9X0H3"/>
<dbReference type="GO" id="GO:0046982">
    <property type="term" value="F:protein heterodimerization activity"/>
    <property type="evidence" value="ECO:0007669"/>
    <property type="project" value="UniProtKB-ARBA"/>
</dbReference>
<keyword evidence="9 14" id="KW-0675">Receptor</keyword>
<dbReference type="GO" id="GO:0007270">
    <property type="term" value="P:neuron-neuron synaptic transmission"/>
    <property type="evidence" value="ECO:0007669"/>
    <property type="project" value="UniProtKB-ARBA"/>
</dbReference>
<keyword evidence="3" id="KW-0479">Metal-binding</keyword>
<dbReference type="SUPFAM" id="SSF57716">
    <property type="entry name" value="Glucocorticoid receptor-like (DNA-binding domain)"/>
    <property type="match status" value="1"/>
</dbReference>
<feature type="compositionally biased region" description="Low complexity" evidence="12">
    <location>
        <begin position="127"/>
        <end position="138"/>
    </location>
</feature>
<dbReference type="GO" id="GO:0045202">
    <property type="term" value="C:synapse"/>
    <property type="evidence" value="ECO:0007669"/>
    <property type="project" value="GOC"/>
</dbReference>
<comment type="subcellular location">
    <subcellularLocation>
        <location evidence="1">Nucleus</location>
    </subcellularLocation>
</comment>
<dbReference type="Pfam" id="PF00105">
    <property type="entry name" value="zf-C4"/>
    <property type="match status" value="1"/>
</dbReference>
<keyword evidence="15" id="KW-1185">Reference proteome</keyword>
<dbReference type="PROSITE" id="PS00031">
    <property type="entry name" value="NUCLEAR_REC_DBD_1"/>
    <property type="match status" value="1"/>
</dbReference>
<dbReference type="OrthoDB" id="5771769at2759"/>
<evidence type="ECO:0000256" key="12">
    <source>
        <dbReference type="SAM" id="MobiDB-lite"/>
    </source>
</evidence>
<proteinExistence type="inferred from homology"/>
<dbReference type="SMART" id="SM00399">
    <property type="entry name" value="ZnF_C4"/>
    <property type="match status" value="1"/>
</dbReference>
<dbReference type="InterPro" id="IPR013088">
    <property type="entry name" value="Znf_NHR/GATA"/>
</dbReference>
<evidence type="ECO:0000256" key="2">
    <source>
        <dbReference type="ARBA" id="ARBA00006421"/>
    </source>
</evidence>
<gene>
    <name evidence="14" type="ORF">BIW11_04890</name>
</gene>
<dbReference type="InterPro" id="IPR050274">
    <property type="entry name" value="Nuclear_hormone_rcpt_NR2"/>
</dbReference>
<keyword evidence="5" id="KW-0862">Zinc</keyword>
<dbReference type="EMBL" id="MNPL01030667">
    <property type="protein sequence ID" value="OQR66906.1"/>
    <property type="molecule type" value="Genomic_DNA"/>
</dbReference>
<dbReference type="GO" id="GO:0003700">
    <property type="term" value="F:DNA-binding transcription factor activity"/>
    <property type="evidence" value="ECO:0007669"/>
    <property type="project" value="InterPro"/>
</dbReference>
<evidence type="ECO:0000256" key="5">
    <source>
        <dbReference type="ARBA" id="ARBA00022833"/>
    </source>
</evidence>
<dbReference type="GO" id="GO:0042331">
    <property type="term" value="P:phototaxis"/>
    <property type="evidence" value="ECO:0007669"/>
    <property type="project" value="UniProtKB-ARBA"/>
</dbReference>
<reference evidence="14 15" key="1">
    <citation type="journal article" date="2017" name="Gigascience">
        <title>Draft genome of the honey bee ectoparasitic mite, Tropilaelaps mercedesae, is shaped by the parasitic life history.</title>
        <authorList>
            <person name="Dong X."/>
            <person name="Armstrong S.D."/>
            <person name="Xia D."/>
            <person name="Makepeace B.L."/>
            <person name="Darby A.C."/>
            <person name="Kadowaki T."/>
        </authorList>
    </citation>
    <scope>NUCLEOTIDE SEQUENCE [LARGE SCALE GENOMIC DNA]</scope>
    <source>
        <strain evidence="14">Wuxi-XJTLU</strain>
    </source>
</reference>
<sequence length="168" mass="18763">MGLHPHPPQSATPQSDKNGPTAAQMQAHNIECVVCGDKSSGKHYGQFTCEGCKSFFKRSVRRNLSYTCRGNRNCPIDQHHRNQCQYCRLKKCLKMGMRREGMHYNIHRRPPKATATSTRSPHICSLLPTSTSPSPTTPALGPVRHRLGIRSEPPEVEYDNTPVDAGEL</sequence>
<dbReference type="GO" id="GO:0007503">
    <property type="term" value="P:fat body development"/>
    <property type="evidence" value="ECO:0007669"/>
    <property type="project" value="UniProtKB-ARBA"/>
</dbReference>
<evidence type="ECO:0000256" key="6">
    <source>
        <dbReference type="ARBA" id="ARBA00023015"/>
    </source>
</evidence>
<dbReference type="GO" id="GO:0007464">
    <property type="term" value="P:R3/R4 cell fate commitment"/>
    <property type="evidence" value="ECO:0007669"/>
    <property type="project" value="UniProtKB-ARBA"/>
</dbReference>
<keyword evidence="10" id="KW-0539">Nucleus</keyword>
<comment type="function">
    <text evidence="11">Receptor that is required in photoreceptors R1, R3, R4 and R6 during eye development; generation of the ganglion mother cell-2 (GMC-2) fate in the nb7-3 lineage, coinciding with the transition in the expression of HB to KR in the neuroblasts (NBs).</text>
</comment>
<dbReference type="PROSITE" id="PS51030">
    <property type="entry name" value="NUCLEAR_REC_DBD_2"/>
    <property type="match status" value="1"/>
</dbReference>
<accession>A0A1V9X0H3</accession>
<evidence type="ECO:0000256" key="1">
    <source>
        <dbReference type="ARBA" id="ARBA00004123"/>
    </source>
</evidence>
<dbReference type="GO" id="GO:0008270">
    <property type="term" value="F:zinc ion binding"/>
    <property type="evidence" value="ECO:0007669"/>
    <property type="project" value="UniProtKB-KW"/>
</dbReference>
<feature type="region of interest" description="Disordered" evidence="12">
    <location>
        <begin position="127"/>
        <end position="168"/>
    </location>
</feature>
<comment type="caution">
    <text evidence="14">The sequence shown here is derived from an EMBL/GenBank/DDBJ whole genome shotgun (WGS) entry which is preliminary data.</text>
</comment>
<dbReference type="CDD" id="cd06958">
    <property type="entry name" value="NR_DBD_COUP_TF"/>
    <property type="match status" value="1"/>
</dbReference>
<keyword evidence="4" id="KW-0863">Zinc-finger</keyword>
<name>A0A1V9X0H3_9ACAR</name>
<dbReference type="AlphaFoldDB" id="A0A1V9X0H3"/>
<keyword evidence="7" id="KW-0238">DNA-binding</keyword>
<evidence type="ECO:0000256" key="3">
    <source>
        <dbReference type="ARBA" id="ARBA00022723"/>
    </source>
</evidence>
<comment type="similarity">
    <text evidence="2">Belongs to the nuclear hormone receptor family. NR2 subfamily.</text>
</comment>
<protein>
    <submittedName>
        <fullName evidence="14">Steroid receptor seven-up</fullName>
    </submittedName>
</protein>
<dbReference type="GO" id="GO:0043565">
    <property type="term" value="F:sequence-specific DNA binding"/>
    <property type="evidence" value="ECO:0007669"/>
    <property type="project" value="InterPro"/>
</dbReference>
<keyword evidence="6" id="KW-0805">Transcription regulation</keyword>
<dbReference type="InterPro" id="IPR001628">
    <property type="entry name" value="Znf_hrmn_rcpt"/>
</dbReference>
<dbReference type="Proteomes" id="UP000192247">
    <property type="component" value="Unassembled WGS sequence"/>
</dbReference>